<name>A0A8J7F9Q3_9CYAN</name>
<accession>A0A8J7F9Q3</accession>
<gene>
    <name evidence="1" type="ORF">IQ247_16425</name>
</gene>
<dbReference type="Proteomes" id="UP000620559">
    <property type="component" value="Unassembled WGS sequence"/>
</dbReference>
<dbReference type="RefSeq" id="WP_193921806.1">
    <property type="nucleotide sequence ID" value="NZ_JADEWL010000054.1"/>
</dbReference>
<dbReference type="EMBL" id="JADEWL010000054">
    <property type="protein sequence ID" value="MBE9214234.1"/>
    <property type="molecule type" value="Genomic_DNA"/>
</dbReference>
<evidence type="ECO:0000313" key="2">
    <source>
        <dbReference type="Proteomes" id="UP000620559"/>
    </source>
</evidence>
<proteinExistence type="predicted"/>
<dbReference type="AlphaFoldDB" id="A0A8J7F9Q3"/>
<sequence>MLSSFKPRRLVIRESKIYYKSSEIHPLTRFVTEEAVCLKFNIKFEDIYVVECWRYIVYVHAKGVSKFVSYADFPPVIGVAPPTASEMVKWRRRWLKQHNFTNRKQAPKWWAQFFVIQFNQSICERFLYSWGKLINLIKFAFNEEILQELRNSYRQNKELLVVSG</sequence>
<keyword evidence="2" id="KW-1185">Reference proteome</keyword>
<reference evidence="1" key="1">
    <citation type="submission" date="2020-10" db="EMBL/GenBank/DDBJ databases">
        <authorList>
            <person name="Castelo-Branco R."/>
            <person name="Eusebio N."/>
            <person name="Adriana R."/>
            <person name="Vieira A."/>
            <person name="Brugerolle De Fraissinette N."/>
            <person name="Rezende De Castro R."/>
            <person name="Schneider M.P."/>
            <person name="Vasconcelos V."/>
            <person name="Leao P.N."/>
        </authorList>
    </citation>
    <scope>NUCLEOTIDE SEQUENCE</scope>
    <source>
        <strain evidence="1">LEGE 06105</strain>
    </source>
</reference>
<protein>
    <submittedName>
        <fullName evidence="1">Uncharacterized protein</fullName>
    </submittedName>
</protein>
<comment type="caution">
    <text evidence="1">The sequence shown here is derived from an EMBL/GenBank/DDBJ whole genome shotgun (WGS) entry which is preliminary data.</text>
</comment>
<organism evidence="1 2">
    <name type="scientific">Plectonema cf. radiosum LEGE 06105</name>
    <dbReference type="NCBI Taxonomy" id="945769"/>
    <lineage>
        <taxon>Bacteria</taxon>
        <taxon>Bacillati</taxon>
        <taxon>Cyanobacteriota</taxon>
        <taxon>Cyanophyceae</taxon>
        <taxon>Oscillatoriophycideae</taxon>
        <taxon>Oscillatoriales</taxon>
        <taxon>Microcoleaceae</taxon>
        <taxon>Plectonema</taxon>
    </lineage>
</organism>
<evidence type="ECO:0000313" key="1">
    <source>
        <dbReference type="EMBL" id="MBE9214234.1"/>
    </source>
</evidence>